<dbReference type="InterPro" id="IPR039437">
    <property type="entry name" value="FrzH/put_lumazine-bd"/>
</dbReference>
<dbReference type="SUPFAM" id="SSF52317">
    <property type="entry name" value="Class I glutamine amidotransferase-like"/>
    <property type="match status" value="1"/>
</dbReference>
<dbReference type="Gene3D" id="3.10.450.50">
    <property type="match status" value="1"/>
</dbReference>
<protein>
    <submittedName>
        <fullName evidence="5">Peptidase</fullName>
    </submittedName>
</protein>
<dbReference type="Pfam" id="PF12893">
    <property type="entry name" value="Lumazine_bd_2"/>
    <property type="match status" value="1"/>
</dbReference>
<dbReference type="CDD" id="cd03141">
    <property type="entry name" value="GATase1_Hsp31_like"/>
    <property type="match status" value="1"/>
</dbReference>
<dbReference type="Pfam" id="PF01965">
    <property type="entry name" value="DJ-1_PfpI"/>
    <property type="match status" value="1"/>
</dbReference>
<dbReference type="GO" id="GO:0019172">
    <property type="term" value="F:glyoxalase III activity"/>
    <property type="evidence" value="ECO:0007669"/>
    <property type="project" value="TreeGrafter"/>
</dbReference>
<evidence type="ECO:0000259" key="4">
    <source>
        <dbReference type="Pfam" id="PF01965"/>
    </source>
</evidence>
<keyword evidence="2" id="KW-0456">Lyase</keyword>
<reference evidence="5 6" key="1">
    <citation type="submission" date="2018-12" db="EMBL/GenBank/DDBJ databases">
        <title>Complete genome of Litorilituus sediminis.</title>
        <authorList>
            <person name="Liu A."/>
            <person name="Rong J."/>
        </authorList>
    </citation>
    <scope>NUCLEOTIDE SEQUENCE [LARGE SCALE GENOMIC DNA]</scope>
    <source>
        <strain evidence="5 6">JCM 17549</strain>
    </source>
</reference>
<dbReference type="InterPro" id="IPR029062">
    <property type="entry name" value="Class_I_gatase-like"/>
</dbReference>
<comment type="similarity">
    <text evidence="3">Belongs to the peptidase C56 family. HSP31-like subfamily.</text>
</comment>
<gene>
    <name evidence="5" type="ORF">EMK97_15295</name>
</gene>
<dbReference type="Gene3D" id="3.40.50.880">
    <property type="match status" value="1"/>
</dbReference>
<dbReference type="RefSeq" id="WP_130603657.1">
    <property type="nucleotide sequence ID" value="NZ_CP034759.1"/>
</dbReference>
<evidence type="ECO:0000256" key="1">
    <source>
        <dbReference type="ARBA" id="ARBA00023016"/>
    </source>
</evidence>
<dbReference type="AlphaFoldDB" id="A0A4P6P7F7"/>
<dbReference type="KEGG" id="lsd:EMK97_15295"/>
<sequence length="376" mass="41814">MKAKLKLLIFIAGIMNFLSIFSAYGQSHDKAIRVALNDYLNGSSYNQAAQIKRAFHPKAHLLLAKADVPFWQVPVDEYASWFTKAQAGKFNGRIGEILAIDYVGDVATAKAEILIPTKGLRYVDLFLLKNIDNKWQIISKTATSETSNHHGKRILFILSNAHFHGNLNKPAGASFSEIVNAFDTFKAAGYTVDFVSPQGGAVPLAYINTSEPLHKKYIYDQDFMYALANTQKPEDIEPAKYRAVHYVGGSSAMYGVADNKLIQQISMEIYEQHKGIISSVCHGTAGIAHLKTKDGQYLVAGKRISGYPDEYENKEAAYFKQFPFWIQKTIEDRGGDFRFSARNKVHVEVDGRVITGQNYVSSAAVAEKIIEQLKAG</sequence>
<evidence type="ECO:0000256" key="2">
    <source>
        <dbReference type="ARBA" id="ARBA00023239"/>
    </source>
</evidence>
<dbReference type="SUPFAM" id="SSF54427">
    <property type="entry name" value="NTF2-like"/>
    <property type="match status" value="1"/>
</dbReference>
<accession>A0A4P6P7F7</accession>
<name>A0A4P6P7F7_9GAMM</name>
<dbReference type="GO" id="GO:0019243">
    <property type="term" value="P:methylglyoxal catabolic process to D-lactate via S-lactoyl-glutathione"/>
    <property type="evidence" value="ECO:0007669"/>
    <property type="project" value="TreeGrafter"/>
</dbReference>
<dbReference type="PANTHER" id="PTHR48094">
    <property type="entry name" value="PROTEIN/NUCLEIC ACID DEGLYCASE DJ-1-RELATED"/>
    <property type="match status" value="1"/>
</dbReference>
<dbReference type="InterPro" id="IPR032710">
    <property type="entry name" value="NTF2-like_dom_sf"/>
</dbReference>
<dbReference type="GO" id="GO:0005737">
    <property type="term" value="C:cytoplasm"/>
    <property type="evidence" value="ECO:0007669"/>
    <property type="project" value="TreeGrafter"/>
</dbReference>
<dbReference type="InterPro" id="IPR002818">
    <property type="entry name" value="DJ-1/PfpI"/>
</dbReference>
<keyword evidence="1" id="KW-0346">Stress response</keyword>
<organism evidence="5 6">
    <name type="scientific">Litorilituus sediminis</name>
    <dbReference type="NCBI Taxonomy" id="718192"/>
    <lineage>
        <taxon>Bacteria</taxon>
        <taxon>Pseudomonadati</taxon>
        <taxon>Pseudomonadota</taxon>
        <taxon>Gammaproteobacteria</taxon>
        <taxon>Alteromonadales</taxon>
        <taxon>Colwelliaceae</taxon>
        <taxon>Litorilituus</taxon>
    </lineage>
</organism>
<keyword evidence="6" id="KW-1185">Reference proteome</keyword>
<evidence type="ECO:0000256" key="3">
    <source>
        <dbReference type="ARBA" id="ARBA00038493"/>
    </source>
</evidence>
<dbReference type="InterPro" id="IPR050325">
    <property type="entry name" value="Prot/Nucl_acid_deglycase"/>
</dbReference>
<proteinExistence type="inferred from homology"/>
<dbReference type="PANTHER" id="PTHR48094:SF11">
    <property type="entry name" value="GLUTATHIONE-INDEPENDENT GLYOXALASE HSP31-RELATED"/>
    <property type="match status" value="1"/>
</dbReference>
<evidence type="ECO:0000313" key="6">
    <source>
        <dbReference type="Proteomes" id="UP000290244"/>
    </source>
</evidence>
<feature type="domain" description="DJ-1/PfpI" evidence="4">
    <location>
        <begin position="176"/>
        <end position="372"/>
    </location>
</feature>
<dbReference type="OrthoDB" id="9792284at2"/>
<dbReference type="EMBL" id="CP034759">
    <property type="protein sequence ID" value="QBG36988.1"/>
    <property type="molecule type" value="Genomic_DNA"/>
</dbReference>
<evidence type="ECO:0000313" key="5">
    <source>
        <dbReference type="EMBL" id="QBG36988.1"/>
    </source>
</evidence>
<dbReference type="Proteomes" id="UP000290244">
    <property type="component" value="Chromosome"/>
</dbReference>